<dbReference type="Pfam" id="PF20993">
    <property type="entry name" value="CENPH"/>
    <property type="match status" value="1"/>
</dbReference>
<gene>
    <name evidence="1" type="primary">MCM16</name>
    <name evidence="1" type="ORF">GRS66_005458</name>
</gene>
<protein>
    <submittedName>
        <fullName evidence="1">Minichromosome maintenance-protein</fullName>
    </submittedName>
</protein>
<reference evidence="1 2" key="1">
    <citation type="journal article" date="2019" name="BMC Genomics">
        <title>Chromosome level assembly and comparative genome analysis confirm lager-brewing yeasts originated from a single hybridization.</title>
        <authorList>
            <person name="Salazar A.N."/>
            <person name="Gorter de Vries A.R."/>
            <person name="van den Broek M."/>
            <person name="Brouwers N."/>
            <person name="de la Torre Cortes P."/>
            <person name="Kuijpers N.G.A."/>
            <person name="Daran J.G."/>
            <person name="Abeel T."/>
        </authorList>
    </citation>
    <scope>NUCLEOTIDE SEQUENCE [LARGE SCALE GENOMIC DNA]</scope>
    <source>
        <strain evidence="1 2">CBS 1483</strain>
    </source>
</reference>
<dbReference type="EMBL" id="CP048997">
    <property type="protein sequence ID" value="QID83020.1"/>
    <property type="molecule type" value="Genomic_DNA"/>
</dbReference>
<dbReference type="InterPro" id="IPR048744">
    <property type="entry name" value="MCM16"/>
</dbReference>
<evidence type="ECO:0000313" key="2">
    <source>
        <dbReference type="Proteomes" id="UP000501346"/>
    </source>
</evidence>
<organism evidence="1 2">
    <name type="scientific">Saccharomyces pastorianus</name>
    <name type="common">Lager yeast</name>
    <name type="synonym">Saccharomyces cerevisiae x Saccharomyces eubayanus</name>
    <dbReference type="NCBI Taxonomy" id="27292"/>
    <lineage>
        <taxon>Eukaryota</taxon>
        <taxon>Fungi</taxon>
        <taxon>Dikarya</taxon>
        <taxon>Ascomycota</taxon>
        <taxon>Saccharomycotina</taxon>
        <taxon>Saccharomycetes</taxon>
        <taxon>Saccharomycetales</taxon>
        <taxon>Saccharomycetaceae</taxon>
        <taxon>Saccharomyces</taxon>
    </lineage>
</organism>
<accession>A0A6C1E280</accession>
<dbReference type="OrthoDB" id="4035717at2759"/>
<proteinExistence type="predicted"/>
<sequence length="181" mass="21166">MTNSSEKQWERIQQLEKEHVEVYRELLITLDRLYLIRRHNHAVILSHTQQRLLEIRHQLQINLEKTALLIRLLEKPDNTNVLFTKLQNLLEESNSLDYELLQSLGAQSSLHKQLIESRAERDELMSKLIELSSKFPKPTIPPDDSDTAGKQVEVEKENETIQELMIALQIHSGYTNISYTI</sequence>
<name>A0A6C1E280_SACPS</name>
<evidence type="ECO:0000313" key="1">
    <source>
        <dbReference type="EMBL" id="QID83020.1"/>
    </source>
</evidence>
<dbReference type="AlphaFoldDB" id="A0A6C1E280"/>
<keyword evidence="2" id="KW-1185">Reference proteome</keyword>
<dbReference type="Proteomes" id="UP000501346">
    <property type="component" value="Chromosome ScXVI"/>
</dbReference>